<dbReference type="PROSITE" id="PS00178">
    <property type="entry name" value="AA_TRNA_LIGASE_I"/>
    <property type="match status" value="1"/>
</dbReference>
<dbReference type="InterPro" id="IPR000924">
    <property type="entry name" value="Glu/Gln-tRNA-synth"/>
</dbReference>
<evidence type="ECO:0000256" key="2">
    <source>
        <dbReference type="ARBA" id="ARBA00012836"/>
    </source>
</evidence>
<dbReference type="OrthoDB" id="10250478at2759"/>
<reference evidence="18" key="1">
    <citation type="journal article" date="2016" name="Nat. Commun.">
        <title>The Gonium pectorale genome demonstrates co-option of cell cycle regulation during the evolution of multicellularity.</title>
        <authorList>
            <person name="Hanschen E.R."/>
            <person name="Marriage T.N."/>
            <person name="Ferris P.J."/>
            <person name="Hamaji T."/>
            <person name="Toyoda A."/>
            <person name="Fujiyama A."/>
            <person name="Neme R."/>
            <person name="Noguchi H."/>
            <person name="Minakuchi Y."/>
            <person name="Suzuki M."/>
            <person name="Kawai-Toyooka H."/>
            <person name="Smith D.R."/>
            <person name="Sparks H."/>
            <person name="Anderson J."/>
            <person name="Bakaric R."/>
            <person name="Luria V."/>
            <person name="Karger A."/>
            <person name="Kirschner M.W."/>
            <person name="Durand P.M."/>
            <person name="Michod R.E."/>
            <person name="Nozaki H."/>
            <person name="Olson B.J."/>
        </authorList>
    </citation>
    <scope>NUCLEOTIDE SEQUENCE [LARGE SCALE GENOMIC DNA]</scope>
    <source>
        <strain evidence="18">NIES-2863</strain>
    </source>
</reference>
<keyword evidence="3 10" id="KW-0436">Ligase</keyword>
<feature type="compositionally biased region" description="Basic and acidic residues" evidence="11">
    <location>
        <begin position="243"/>
        <end position="252"/>
    </location>
</feature>
<dbReference type="GO" id="GO:0004819">
    <property type="term" value="F:glutamine-tRNA ligase activity"/>
    <property type="evidence" value="ECO:0007669"/>
    <property type="project" value="UniProtKB-EC"/>
</dbReference>
<keyword evidence="5 10" id="KW-0067">ATP-binding</keyword>
<evidence type="ECO:0000259" key="13">
    <source>
        <dbReference type="Pfam" id="PF03950"/>
    </source>
</evidence>
<dbReference type="InterPro" id="IPR020058">
    <property type="entry name" value="Glu/Gln-tRNA-synth_Ib_cat-dom"/>
</dbReference>
<comment type="caution">
    <text evidence="17">The sequence shown here is derived from an EMBL/GenBank/DDBJ whole genome shotgun (WGS) entry which is preliminary data.</text>
</comment>
<dbReference type="GO" id="GO:0009791">
    <property type="term" value="P:post-embryonic development"/>
    <property type="evidence" value="ECO:0007669"/>
    <property type="project" value="UniProtKB-ARBA"/>
</dbReference>
<dbReference type="GO" id="GO:0005524">
    <property type="term" value="F:ATP binding"/>
    <property type="evidence" value="ECO:0007669"/>
    <property type="project" value="UniProtKB-KW"/>
</dbReference>
<dbReference type="PRINTS" id="PR00987">
    <property type="entry name" value="TRNASYNTHGLU"/>
</dbReference>
<dbReference type="CDD" id="cd00807">
    <property type="entry name" value="GlnRS_core"/>
    <property type="match status" value="1"/>
</dbReference>
<dbReference type="SUPFAM" id="SSF52374">
    <property type="entry name" value="Nucleotidylyl transferase"/>
    <property type="match status" value="1"/>
</dbReference>
<evidence type="ECO:0000256" key="7">
    <source>
        <dbReference type="ARBA" id="ARBA00023146"/>
    </source>
</evidence>
<dbReference type="FunFam" id="1.10.10.2420:FF:000001">
    <property type="entry name" value="Glutamine--tRNA ligase cytoplasmic"/>
    <property type="match status" value="1"/>
</dbReference>
<dbReference type="SUPFAM" id="SSF50715">
    <property type="entry name" value="Ribosomal protein L25-like"/>
    <property type="match status" value="1"/>
</dbReference>
<evidence type="ECO:0000256" key="4">
    <source>
        <dbReference type="ARBA" id="ARBA00022741"/>
    </source>
</evidence>
<sequence length="832" mass="93169">MASKEEQDAASMALFLGIGLEETVAKNALKNPKFTKVLEEVIHEAGAASGCPKAKGNLLYTVASKFPANALSHRPMLLGYVMCEHMKSNAQLDGAFEYLRKVGSTEVDKKALEESAGVGVVVTQEQILAAVAAEVEANKEKLLAERVRRNELGASSVTQEQILAAVAAEVEANKEKLLAERYRVNLNVLLGGVTRKLKWADGAAVRSALEAAVEALLGPKTEADLAPPEPKKKVKAPAQPAAPKEEKPKEDEPSAPAPPDDPYAFLPKPDENNVVHTTVNFSDGRIMRIANTPEALASHLARTGGKVVTRFPPEPNGYLHIGHAKAMFVDFGMARQYDGVCYLRYDDTNPEAEKMEYITHIQEIARWMGWEPWKITYSSDYFQQLYDLAVELIKSGHAYVCHQTKAEIEVSRDKRLPSPWRDRPIEESLRLFDDMRRGLVEEGKATLRMKMDYKNENYNMFDMIAYRIKFVPHPHAGDKWCIYPSYDYTHCIVDSLEDITHSLCTLEFETRRASYYWLLDVLGMYKPVVWEYSRLNITNNVMSKRRLNKLVMGGFVNGWDDPRLLTLAGLRRRGVPPTAVNAFCRDIGITRNENLVPLHRLEHHVRAELDATSPRALAVLRPLKVVITNMPEGHFEEVEAKTFPGRDGSESYKVPLTQVVYIEATDFRLKDEKDYYGLAPGKSVLLRYAYPITCTSYTQDPATGAITELAATYDPDYYTAGHKPPKGVLNWVSQPAPGQDPPTFEARLYEPLFKSEDPGNMDAWLEDLNPDSLQKLSGCVMTARLAEAKVGDRFQFERLGYFAVDTDSAPGALVFNRTVTLKESKESKSLKK</sequence>
<dbReference type="Gene3D" id="1.10.8.1290">
    <property type="entry name" value="Glutaminyl-tRNA synthetase, non-specific RNA binding region part 1, domain 1"/>
    <property type="match status" value="1"/>
</dbReference>
<feature type="domain" description="Glutaminyl-tRNA synthetase class Ib non-specific RNA-binding" evidence="15">
    <location>
        <begin position="11"/>
        <end position="150"/>
    </location>
</feature>
<evidence type="ECO:0000256" key="11">
    <source>
        <dbReference type="SAM" id="MobiDB-lite"/>
    </source>
</evidence>
<evidence type="ECO:0000313" key="17">
    <source>
        <dbReference type="EMBL" id="KXZ51794.1"/>
    </source>
</evidence>
<dbReference type="InterPro" id="IPR004514">
    <property type="entry name" value="Gln-tRNA-synth"/>
</dbReference>
<dbReference type="InterPro" id="IPR050132">
    <property type="entry name" value="Gln/Glu-tRNA_Ligase"/>
</dbReference>
<dbReference type="InterPro" id="IPR020056">
    <property type="entry name" value="Rbsml_bL25/Gln-tRNA_synth_N"/>
</dbReference>
<protein>
    <recommendedName>
        <fullName evidence="2">glutamine--tRNA ligase</fullName>
        <ecNumber evidence="2">6.1.1.18</ecNumber>
    </recommendedName>
    <alternativeName>
        <fullName evidence="8">Glutaminyl-tRNA synthetase</fullName>
    </alternativeName>
</protein>
<evidence type="ECO:0000259" key="16">
    <source>
        <dbReference type="Pfam" id="PF20974"/>
    </source>
</evidence>
<keyword evidence="4 10" id="KW-0547">Nucleotide-binding</keyword>
<dbReference type="Pfam" id="PF20974">
    <property type="entry name" value="tRNA-synt_1c_C2"/>
    <property type="match status" value="1"/>
</dbReference>
<dbReference type="GO" id="GO:0005829">
    <property type="term" value="C:cytosol"/>
    <property type="evidence" value="ECO:0007669"/>
    <property type="project" value="TreeGrafter"/>
</dbReference>
<dbReference type="GO" id="GO:0006425">
    <property type="term" value="P:glutaminyl-tRNA aminoacylation"/>
    <property type="evidence" value="ECO:0007669"/>
    <property type="project" value="InterPro"/>
</dbReference>
<evidence type="ECO:0000256" key="10">
    <source>
        <dbReference type="RuleBase" id="RU363037"/>
    </source>
</evidence>
<dbReference type="PANTHER" id="PTHR43097">
    <property type="entry name" value="GLUTAMINE-TRNA LIGASE"/>
    <property type="match status" value="1"/>
</dbReference>
<comment type="similarity">
    <text evidence="1 10">Belongs to the class-I aminoacyl-tRNA synthetase family.</text>
</comment>
<evidence type="ECO:0000256" key="5">
    <source>
        <dbReference type="ARBA" id="ARBA00022840"/>
    </source>
</evidence>
<evidence type="ECO:0000256" key="8">
    <source>
        <dbReference type="ARBA" id="ARBA00030466"/>
    </source>
</evidence>
<evidence type="ECO:0000256" key="1">
    <source>
        <dbReference type="ARBA" id="ARBA00005594"/>
    </source>
</evidence>
<keyword evidence="6 10" id="KW-0648">Protein biosynthesis</keyword>
<dbReference type="Gene3D" id="3.40.50.620">
    <property type="entry name" value="HUPs"/>
    <property type="match status" value="1"/>
</dbReference>
<dbReference type="Pfam" id="PF04557">
    <property type="entry name" value="tRNA_synt_1c_R2"/>
    <property type="match status" value="1"/>
</dbReference>
<dbReference type="Pfam" id="PF04558">
    <property type="entry name" value="tRNA_synt_1c_R1"/>
    <property type="match status" value="2"/>
</dbReference>
<evidence type="ECO:0000256" key="6">
    <source>
        <dbReference type="ARBA" id="ARBA00022917"/>
    </source>
</evidence>
<dbReference type="InterPro" id="IPR020059">
    <property type="entry name" value="Glu/Gln-tRNA-synth_Ib_codon-bd"/>
</dbReference>
<dbReference type="InterPro" id="IPR007639">
    <property type="entry name" value="Gln-tRNA-synth_Ib_RNA-bd_N"/>
</dbReference>
<dbReference type="EMBL" id="LSYV01000012">
    <property type="protein sequence ID" value="KXZ51794.1"/>
    <property type="molecule type" value="Genomic_DNA"/>
</dbReference>
<keyword evidence="7 10" id="KW-0030">Aminoacyl-tRNA synthetase</keyword>
<accession>A0A150GPS2</accession>
<feature type="domain" description="tRNA synthetases class I (E and Q) anti-codon binding" evidence="16">
    <location>
        <begin position="728"/>
        <end position="805"/>
    </location>
</feature>
<dbReference type="FunFam" id="2.40.240.10:FF:000007">
    <property type="entry name" value="Glutamine--tRNA ligase"/>
    <property type="match status" value="1"/>
</dbReference>
<dbReference type="Gene3D" id="2.40.240.10">
    <property type="entry name" value="Ribosomal Protein L25, Chain P"/>
    <property type="match status" value="2"/>
</dbReference>
<evidence type="ECO:0000259" key="14">
    <source>
        <dbReference type="Pfam" id="PF04557"/>
    </source>
</evidence>
<evidence type="ECO:0000256" key="3">
    <source>
        <dbReference type="ARBA" id="ARBA00022598"/>
    </source>
</evidence>
<dbReference type="InterPro" id="IPR042558">
    <property type="entry name" value="Gln-tRNA-synth_Ib_RNA-bd_N_1"/>
</dbReference>
<feature type="domain" description="Glutaminyl-tRNA synthetase class Ib non-specific RNA-binding" evidence="15">
    <location>
        <begin position="156"/>
        <end position="202"/>
    </location>
</feature>
<proteinExistence type="inferred from homology"/>
<gene>
    <name evidence="17" type="ORF">GPECTOR_11g237</name>
</gene>
<dbReference type="PANTHER" id="PTHR43097:SF4">
    <property type="entry name" value="GLUTAMINE--TRNA LIGASE"/>
    <property type="match status" value="1"/>
</dbReference>
<dbReference type="Gene3D" id="1.10.10.2420">
    <property type="match status" value="1"/>
</dbReference>
<dbReference type="InterPro" id="IPR042559">
    <property type="entry name" value="Gln-tRNA-synth_Ib_RNA-bd_N_2"/>
</dbReference>
<feature type="domain" description="Glutamyl/glutaminyl-tRNA synthetase class Ib catalytic" evidence="12">
    <location>
        <begin position="306"/>
        <end position="609"/>
    </location>
</feature>
<dbReference type="InterPro" id="IPR001412">
    <property type="entry name" value="aa-tRNA-synth_I_CS"/>
</dbReference>
<dbReference type="InterPro" id="IPR049437">
    <property type="entry name" value="tRNA-synt_1c_C2"/>
</dbReference>
<dbReference type="Proteomes" id="UP000075714">
    <property type="component" value="Unassembled WGS sequence"/>
</dbReference>
<organism evidence="17 18">
    <name type="scientific">Gonium pectorale</name>
    <name type="common">Green alga</name>
    <dbReference type="NCBI Taxonomy" id="33097"/>
    <lineage>
        <taxon>Eukaryota</taxon>
        <taxon>Viridiplantae</taxon>
        <taxon>Chlorophyta</taxon>
        <taxon>core chlorophytes</taxon>
        <taxon>Chlorophyceae</taxon>
        <taxon>CS clade</taxon>
        <taxon>Chlamydomonadales</taxon>
        <taxon>Volvocaceae</taxon>
        <taxon>Gonium</taxon>
    </lineage>
</organism>
<comment type="catalytic activity">
    <reaction evidence="9">
        <text>tRNA(Gln) + L-glutamine + ATP = L-glutaminyl-tRNA(Gln) + AMP + diphosphate</text>
        <dbReference type="Rhea" id="RHEA:20121"/>
        <dbReference type="Rhea" id="RHEA-COMP:9662"/>
        <dbReference type="Rhea" id="RHEA-COMP:9681"/>
        <dbReference type="ChEBI" id="CHEBI:30616"/>
        <dbReference type="ChEBI" id="CHEBI:33019"/>
        <dbReference type="ChEBI" id="CHEBI:58359"/>
        <dbReference type="ChEBI" id="CHEBI:78442"/>
        <dbReference type="ChEBI" id="CHEBI:78521"/>
        <dbReference type="ChEBI" id="CHEBI:456215"/>
        <dbReference type="EC" id="6.1.1.18"/>
    </reaction>
</comment>
<feature type="region of interest" description="Disordered" evidence="11">
    <location>
        <begin position="220"/>
        <end position="271"/>
    </location>
</feature>
<dbReference type="GO" id="GO:0048608">
    <property type="term" value="P:reproductive structure development"/>
    <property type="evidence" value="ECO:0007669"/>
    <property type="project" value="UniProtKB-ARBA"/>
</dbReference>
<evidence type="ECO:0000313" key="18">
    <source>
        <dbReference type="Proteomes" id="UP000075714"/>
    </source>
</evidence>
<name>A0A150GPS2_GONPE</name>
<dbReference type="InterPro" id="IPR007638">
    <property type="entry name" value="Gln-tRNA-synth_Ib_RNA-bd_2"/>
</dbReference>
<dbReference type="FunFam" id="3.40.50.620:FF:000037">
    <property type="entry name" value="Glutamine--tRNA ligase cytoplasmic"/>
    <property type="match status" value="1"/>
</dbReference>
<dbReference type="STRING" id="33097.A0A150GPS2"/>
<keyword evidence="18" id="KW-1185">Reference proteome</keyword>
<evidence type="ECO:0000259" key="15">
    <source>
        <dbReference type="Pfam" id="PF04558"/>
    </source>
</evidence>
<feature type="domain" description="Glutaminyl-tRNA synthetase class Ib non-specific RNA-binding" evidence="14">
    <location>
        <begin position="206"/>
        <end position="277"/>
    </location>
</feature>
<dbReference type="FunFam" id="1.10.8.1290:FF:000002">
    <property type="entry name" value="Glutamine--tRNA ligase cytoplasmic"/>
    <property type="match status" value="1"/>
</dbReference>
<evidence type="ECO:0000256" key="9">
    <source>
        <dbReference type="ARBA" id="ARBA00048270"/>
    </source>
</evidence>
<dbReference type="Pfam" id="PF00749">
    <property type="entry name" value="tRNA-synt_1c"/>
    <property type="match status" value="1"/>
</dbReference>
<evidence type="ECO:0000259" key="12">
    <source>
        <dbReference type="Pfam" id="PF00749"/>
    </source>
</evidence>
<feature type="domain" description="Glutamyl/glutaminyl-tRNA synthetase class Ib anti-codon binding" evidence="13">
    <location>
        <begin position="613"/>
        <end position="714"/>
    </location>
</feature>
<dbReference type="AlphaFoldDB" id="A0A150GPS2"/>
<dbReference type="InterPro" id="IPR011035">
    <property type="entry name" value="Ribosomal_bL25/Gln-tRNA_synth"/>
</dbReference>
<dbReference type="EC" id="6.1.1.18" evidence="2"/>
<dbReference type="Pfam" id="PF03950">
    <property type="entry name" value="tRNA-synt_1c_C"/>
    <property type="match status" value="1"/>
</dbReference>
<dbReference type="InterPro" id="IPR014729">
    <property type="entry name" value="Rossmann-like_a/b/a_fold"/>
</dbReference>
<dbReference type="NCBIfam" id="TIGR00440">
    <property type="entry name" value="glnS"/>
    <property type="match status" value="1"/>
</dbReference>